<dbReference type="AlphaFoldDB" id="A0A428GXM8"/>
<reference evidence="1 2" key="1">
    <citation type="submission" date="2018-11" db="EMBL/GenBank/DDBJ databases">
        <title>Species Designations Belie Phenotypic and Genotypic Heterogeneity in Oral Streptococci.</title>
        <authorList>
            <person name="Velsko I."/>
        </authorList>
    </citation>
    <scope>NUCLEOTIDE SEQUENCE [LARGE SCALE GENOMIC DNA]</scope>
    <source>
        <strain evidence="1 2">A52</strain>
    </source>
</reference>
<dbReference type="Proteomes" id="UP000270868">
    <property type="component" value="Unassembled WGS sequence"/>
</dbReference>
<evidence type="ECO:0000313" key="1">
    <source>
        <dbReference type="EMBL" id="RSJ88419.1"/>
    </source>
</evidence>
<dbReference type="EMBL" id="RJPS01000013">
    <property type="protein sequence ID" value="RSJ88419.1"/>
    <property type="molecule type" value="Genomic_DNA"/>
</dbReference>
<comment type="caution">
    <text evidence="1">The sequence shown here is derived from an EMBL/GenBank/DDBJ whole genome shotgun (WGS) entry which is preliminary data.</text>
</comment>
<accession>A0A428GXM8</accession>
<organism evidence="1 2">
    <name type="scientific">Streptococcus cristatus</name>
    <dbReference type="NCBI Taxonomy" id="45634"/>
    <lineage>
        <taxon>Bacteria</taxon>
        <taxon>Bacillati</taxon>
        <taxon>Bacillota</taxon>
        <taxon>Bacilli</taxon>
        <taxon>Lactobacillales</taxon>
        <taxon>Streptococcaceae</taxon>
        <taxon>Streptococcus</taxon>
    </lineage>
</organism>
<name>A0A428GXM8_STRCR</name>
<sequence>MKPRRHPYSGRPKLIRQALPRFVLLGNIAFNSDLVKYIETMRQEAPNQTIIYFKIPKFLSHEEKHVRVPLEISEVVKILNR</sequence>
<gene>
    <name evidence="1" type="ORF">D8792_09270</name>
</gene>
<protein>
    <submittedName>
        <fullName evidence="1">Uncharacterized protein</fullName>
    </submittedName>
</protein>
<evidence type="ECO:0000313" key="2">
    <source>
        <dbReference type="Proteomes" id="UP000270868"/>
    </source>
</evidence>
<proteinExistence type="predicted"/>